<name>A0AAE7S1T5_9CAUD</name>
<protein>
    <submittedName>
        <fullName evidence="1">Peptidoglycan-associated protein-like protein</fullName>
    </submittedName>
</protein>
<sequence>MRERLTYDRKCYTIADYYISYKEYIEPNTQYDVDLKTFKAIVTDYFKFIRDEIMLNCKEFKLPCRLGKLSIIKHMPKEFTGKSLRWDWKATRETGKPVYLLNEHSNYFKYRFYWQKKDCLLINKGAYQFVACRQNKRDLAQLIFKKLKDYPEL</sequence>
<organism evidence="1 2">
    <name type="scientific">uncultured phage cr23_1</name>
    <dbReference type="NCBI Taxonomy" id="2986419"/>
    <lineage>
        <taxon>Viruses</taxon>
        <taxon>Duplodnaviria</taxon>
        <taxon>Heunggongvirae</taxon>
        <taxon>Uroviricota</taxon>
        <taxon>Caudoviricetes</taxon>
        <taxon>Crassvirales</taxon>
        <taxon>Suoliviridae</taxon>
        <taxon>Uncouvirinae</taxon>
        <taxon>Aurodevirus</taxon>
        <taxon>Aurodevirus hiberniae</taxon>
    </lineage>
</organism>
<gene>
    <name evidence="1" type="primary">gp_78091</name>
</gene>
<dbReference type="EMBL" id="MZ130500">
    <property type="protein sequence ID" value="QWM91418.2"/>
    <property type="molecule type" value="Genomic_DNA"/>
</dbReference>
<evidence type="ECO:0000313" key="1">
    <source>
        <dbReference type="EMBL" id="QWM91418.2"/>
    </source>
</evidence>
<accession>A0AAE7S1T5</accession>
<dbReference type="Proteomes" id="UP000828083">
    <property type="component" value="Segment"/>
</dbReference>
<proteinExistence type="predicted"/>
<reference evidence="1 2" key="1">
    <citation type="submission" date="2021-04" db="EMBL/GenBank/DDBJ databases">
        <authorList>
            <person name="Shkoporov A.N."/>
            <person name="Stockdale S.R."/>
            <person name="Guerin E."/>
            <person name="Ross R.P."/>
            <person name="Hill C."/>
        </authorList>
    </citation>
    <scope>NUCLEOTIDE SEQUENCE [LARGE SCALE GENOMIC DNA]</scope>
    <source>
        <strain evidence="2">cr23_1</strain>
    </source>
</reference>
<evidence type="ECO:0000313" key="2">
    <source>
        <dbReference type="Proteomes" id="UP000828083"/>
    </source>
</evidence>
<keyword evidence="2" id="KW-1185">Reference proteome</keyword>